<dbReference type="GO" id="GO:0033726">
    <property type="term" value="F:aldehyde ferredoxin oxidoreductase activity"/>
    <property type="evidence" value="ECO:0007669"/>
    <property type="project" value="UniProtKB-EC"/>
</dbReference>
<keyword evidence="3" id="KW-0004">4Fe-4S</keyword>
<dbReference type="Pfam" id="PF02730">
    <property type="entry name" value="AFOR_N"/>
    <property type="match status" value="1"/>
</dbReference>
<accession>A0A3G1A9G3</accession>
<dbReference type="STRING" id="697581.TCARB_1213"/>
<dbReference type="Proteomes" id="UP000266720">
    <property type="component" value="Chromosome"/>
</dbReference>
<comment type="cofactor">
    <cofactor evidence="1">
        <name>[4Fe-4S] cluster</name>
        <dbReference type="ChEBI" id="CHEBI:49883"/>
    </cofactor>
</comment>
<reference evidence="11" key="1">
    <citation type="book" date="2010" name="EXTREMOPHILES" publisher="0:0-0">
        <title>Complete genome sequences of ten hyperthermophilic archaea reveal their metabolic capabilities and possible ecological roles.</title>
        <editorList>
            <person name="?"/>
        </editorList>
        <authorList>
            <person name="Ravin N.V."/>
            <person name="Mardanov A.V."/>
            <person name="Bonch-Osmolovskaya E.A."/>
            <person name="Skryabin K.G."/>
        </authorList>
    </citation>
    <scope>NUCLEOTIDE SEQUENCE [LARGE SCALE GENOMIC DNA]</scope>
    <source>
        <strain evidence="11">1505</strain>
    </source>
</reference>
<organism evidence="10 11">
    <name type="scientific">Thermofilum adornatum 1505</name>
    <dbReference type="NCBI Taxonomy" id="697581"/>
    <lineage>
        <taxon>Archaea</taxon>
        <taxon>Thermoproteota</taxon>
        <taxon>Thermoprotei</taxon>
        <taxon>Thermofilales</taxon>
        <taxon>Thermofilaceae</taxon>
        <taxon>Thermofilum</taxon>
    </lineage>
</organism>
<dbReference type="EC" id="1.2.7.5" evidence="10"/>
<evidence type="ECO:0000256" key="2">
    <source>
        <dbReference type="ARBA" id="ARBA00011032"/>
    </source>
</evidence>
<evidence type="ECO:0000256" key="6">
    <source>
        <dbReference type="ARBA" id="ARBA00023004"/>
    </source>
</evidence>
<dbReference type="InterPro" id="IPR013984">
    <property type="entry name" value="Ald_Fedxn_OxRdtase_dom2"/>
</dbReference>
<keyword evidence="6" id="KW-0408">Iron</keyword>
<sequence>MVDGLPRNVLYIDLSRKKYWVEDRHDLFEEYLGGTGVATKLLEEELPRGADPLGPDNVIVFAVGPFNAVYPTASKTVAMFKSPHTGNLGESHAGGRSAIAIRLAGYGAIVIKGASDLPVWVSVQEDKVFFRDARALWGMTSSHTVGRILREVEPGSGIRTIMRIGRAGEKLVTYANVITETYRHFGRLGLGAVFGSKKLKALVVSGKKSIQVSDRKLYREVYDEIYKLIVDSPLMKKYHEIGTPVNVNVLNALKALPSLNLQCSSLETAEKISGEYIAANYLGRRVSCAHCPVACIHLAVLREPYEEEPYFYKTTFVGYDYEPIYALGAMLGAKEAKSMLELIDLVDSLGLDAMTTGVVLAWATEAYSRGLVSENDLGGLKLSFGDYDSYKKAVQYLVEQPTELYKDLAKGLAYATRKWGGRDFALTFGGNEMAGYHTGPAAYANYAFGARHSHLDNAGYDLDQETIGRTLEPSELVRRLYEEESWRQVLTSLVICLFARKVYRPEIVSKALRPLGVEMNVDDLYKLGKKIYREKYRLKLREGYKPEDVTFPKRIFETPTPHGHLSESYMEKVKEEYVKLIQQVVTEE</sequence>
<dbReference type="SUPFAM" id="SSF48310">
    <property type="entry name" value="Aldehyde ferredoxin oxidoreductase, C-terminal domains"/>
    <property type="match status" value="1"/>
</dbReference>
<evidence type="ECO:0000256" key="4">
    <source>
        <dbReference type="ARBA" id="ARBA00022723"/>
    </source>
</evidence>
<dbReference type="SMART" id="SM00790">
    <property type="entry name" value="AFOR_N"/>
    <property type="match status" value="1"/>
</dbReference>
<keyword evidence="5 10" id="KW-0560">Oxidoreductase</keyword>
<dbReference type="SUPFAM" id="SSF56228">
    <property type="entry name" value="Aldehyde ferredoxin oxidoreductase, N-terminal domain"/>
    <property type="match status" value="1"/>
</dbReference>
<dbReference type="PANTHER" id="PTHR30038:SF8">
    <property type="entry name" value="ALDEHYDE FERREDOXIN OXIDOREDUCTASE"/>
    <property type="match status" value="1"/>
</dbReference>
<dbReference type="GO" id="GO:0051539">
    <property type="term" value="F:4 iron, 4 sulfur cluster binding"/>
    <property type="evidence" value="ECO:0007669"/>
    <property type="project" value="UniProtKB-KW"/>
</dbReference>
<evidence type="ECO:0000256" key="3">
    <source>
        <dbReference type="ARBA" id="ARBA00022485"/>
    </source>
</evidence>
<keyword evidence="7" id="KW-0411">Iron-sulfur</keyword>
<dbReference type="InterPro" id="IPR036021">
    <property type="entry name" value="Tungsten_al_ferr_oxy-like_C"/>
</dbReference>
<dbReference type="InterPro" id="IPR051919">
    <property type="entry name" value="W-dependent_AOR"/>
</dbReference>
<dbReference type="InterPro" id="IPR013985">
    <property type="entry name" value="Ald_Fedxn_OxRdtase_dom3"/>
</dbReference>
<name>A0A3G1A9G3_9CREN</name>
<dbReference type="EMBL" id="CP007493">
    <property type="protein sequence ID" value="AJB42261.1"/>
    <property type="molecule type" value="Genomic_DNA"/>
</dbReference>
<protein>
    <submittedName>
        <fullName evidence="10">Tungsten-containing aldehyde:ferredoxin oxidoreductase</fullName>
        <ecNumber evidence="10">1.2.7.5</ecNumber>
    </submittedName>
</protein>
<dbReference type="RefSeq" id="WP_052886987.1">
    <property type="nucleotide sequence ID" value="NZ_CP007493.1"/>
</dbReference>
<keyword evidence="4" id="KW-0479">Metal-binding</keyword>
<comment type="cofactor">
    <cofactor evidence="8">
        <name>tungstopterin</name>
        <dbReference type="ChEBI" id="CHEBI:30402"/>
    </cofactor>
</comment>
<dbReference type="InterPro" id="IPR013983">
    <property type="entry name" value="Ald_Fedxn_OxRdtase_N"/>
</dbReference>
<evidence type="ECO:0000259" key="9">
    <source>
        <dbReference type="SMART" id="SM00790"/>
    </source>
</evidence>
<dbReference type="Pfam" id="PF01314">
    <property type="entry name" value="AFOR_C"/>
    <property type="match status" value="1"/>
</dbReference>
<evidence type="ECO:0000256" key="8">
    <source>
        <dbReference type="ARBA" id="ARBA00049934"/>
    </source>
</evidence>
<dbReference type="KEGG" id="tcb:TCARB_1213"/>
<gene>
    <name evidence="10" type="ORF">TCARB_1213</name>
</gene>
<dbReference type="GO" id="GO:0009055">
    <property type="term" value="F:electron transfer activity"/>
    <property type="evidence" value="ECO:0007669"/>
    <property type="project" value="InterPro"/>
</dbReference>
<evidence type="ECO:0000256" key="7">
    <source>
        <dbReference type="ARBA" id="ARBA00023014"/>
    </source>
</evidence>
<dbReference type="Gene3D" id="1.10.569.10">
    <property type="entry name" value="Aldehyde Ferredoxin Oxidoreductase Protein, subunit A, domain 2"/>
    <property type="match status" value="1"/>
</dbReference>
<evidence type="ECO:0000256" key="5">
    <source>
        <dbReference type="ARBA" id="ARBA00023002"/>
    </source>
</evidence>
<dbReference type="AlphaFoldDB" id="A0A3G1A9G3"/>
<dbReference type="GO" id="GO:0046872">
    <property type="term" value="F:metal ion binding"/>
    <property type="evidence" value="ECO:0007669"/>
    <property type="project" value="UniProtKB-KW"/>
</dbReference>
<evidence type="ECO:0000313" key="11">
    <source>
        <dbReference type="Proteomes" id="UP000266720"/>
    </source>
</evidence>
<feature type="domain" description="Aldehyde ferredoxin oxidoreductase N-terminal" evidence="9">
    <location>
        <begin position="8"/>
        <end position="208"/>
    </location>
</feature>
<dbReference type="InterPro" id="IPR036503">
    <property type="entry name" value="Ald_Fedxn_OxRdtase_N_sf"/>
</dbReference>
<dbReference type="Gene3D" id="1.10.599.10">
    <property type="entry name" value="Aldehyde Ferredoxin Oxidoreductase Protein, subunit A, domain 3"/>
    <property type="match status" value="1"/>
</dbReference>
<comment type="similarity">
    <text evidence="2">Belongs to the AOR/FOR family.</text>
</comment>
<dbReference type="Gene3D" id="3.60.9.10">
    <property type="entry name" value="Aldehyde ferredoxin oxidoreductase, N-terminal domain"/>
    <property type="match status" value="1"/>
</dbReference>
<dbReference type="PANTHER" id="PTHR30038">
    <property type="entry name" value="ALDEHYDE FERREDOXIN OXIDOREDUCTASE"/>
    <property type="match status" value="1"/>
</dbReference>
<evidence type="ECO:0000256" key="1">
    <source>
        <dbReference type="ARBA" id="ARBA00001966"/>
    </source>
</evidence>
<proteinExistence type="inferred from homology"/>
<dbReference type="GeneID" id="25406620"/>
<dbReference type="InterPro" id="IPR001203">
    <property type="entry name" value="OxRdtase_Ald_Fedxn_C"/>
</dbReference>
<evidence type="ECO:0000313" key="10">
    <source>
        <dbReference type="EMBL" id="AJB42261.1"/>
    </source>
</evidence>